<dbReference type="Pfam" id="PF19289">
    <property type="entry name" value="PmbA_TldD_3rd"/>
    <property type="match status" value="1"/>
</dbReference>
<dbReference type="PATRIC" id="fig|652.5.peg.561"/>
<evidence type="ECO:0000256" key="1">
    <source>
        <dbReference type="ARBA" id="ARBA00005836"/>
    </source>
</evidence>
<gene>
    <name evidence="5" type="ORF">WL1483_4239</name>
</gene>
<reference evidence="5 6" key="2">
    <citation type="journal article" date="2016" name="Genome Announc.">
        <title>Complete Genome Sequence of the Highly Virulent Aeromonas schubertii Strain WL1483, Isolated from Diseased Snakehead Fish (Channa argus) in China.</title>
        <authorList>
            <person name="Liu L."/>
            <person name="Li N."/>
            <person name="Zhang D."/>
            <person name="Fu X."/>
            <person name="Shi C."/>
            <person name="Lin Q."/>
            <person name="Hao G."/>
        </authorList>
    </citation>
    <scope>NUCLEOTIDE SEQUENCE [LARGE SCALE GENOMIC DNA]</scope>
    <source>
        <strain evidence="5 6">WL1483</strain>
    </source>
</reference>
<dbReference type="InterPro" id="IPR045570">
    <property type="entry name" value="Metalloprtase-TldD/E_cen_dom"/>
</dbReference>
<dbReference type="AlphaFoldDB" id="A0A0S2SPI4"/>
<dbReference type="Proteomes" id="UP000058114">
    <property type="component" value="Chromosome"/>
</dbReference>
<dbReference type="PANTHER" id="PTHR43421">
    <property type="entry name" value="METALLOPROTEASE PMBA"/>
    <property type="match status" value="1"/>
</dbReference>
<evidence type="ECO:0000313" key="5">
    <source>
        <dbReference type="EMBL" id="ALP43658.1"/>
    </source>
</evidence>
<dbReference type="InterPro" id="IPR002510">
    <property type="entry name" value="Metalloprtase-TldD/E_N"/>
</dbReference>
<evidence type="ECO:0000259" key="2">
    <source>
        <dbReference type="Pfam" id="PF01523"/>
    </source>
</evidence>
<dbReference type="SUPFAM" id="SSF111283">
    <property type="entry name" value="Putative modulator of DNA gyrase, PmbA/TldD"/>
    <property type="match status" value="1"/>
</dbReference>
<proteinExistence type="inferred from homology"/>
<dbReference type="EMBL" id="CP013067">
    <property type="protein sequence ID" value="ALP43658.1"/>
    <property type="molecule type" value="Genomic_DNA"/>
</dbReference>
<evidence type="ECO:0000313" key="6">
    <source>
        <dbReference type="Proteomes" id="UP000058114"/>
    </source>
</evidence>
<reference evidence="6" key="1">
    <citation type="submission" date="2015-10" db="EMBL/GenBank/DDBJ databases">
        <title>Complete Genome Sequence of Aeromonas schubertii strain WL1483.</title>
        <authorList>
            <person name="Liu L."/>
        </authorList>
    </citation>
    <scope>NUCLEOTIDE SEQUENCE [LARGE SCALE GENOMIC DNA]</scope>
    <source>
        <strain evidence="6">WL1483</strain>
    </source>
</reference>
<dbReference type="Pfam" id="PF19290">
    <property type="entry name" value="PmbA_TldD_2nd"/>
    <property type="match status" value="1"/>
</dbReference>
<feature type="domain" description="Metalloprotease TldD/E N-terminal" evidence="2">
    <location>
        <begin position="22"/>
        <end position="85"/>
    </location>
</feature>
<dbReference type="InterPro" id="IPR035068">
    <property type="entry name" value="TldD/PmbA_N"/>
</dbReference>
<dbReference type="GO" id="GO:0006508">
    <property type="term" value="P:proteolysis"/>
    <property type="evidence" value="ECO:0007669"/>
    <property type="project" value="InterPro"/>
</dbReference>
<accession>A0A0S2SPI4</accession>
<organism evidence="5 6">
    <name type="scientific">Aeromonas schubertii</name>
    <dbReference type="NCBI Taxonomy" id="652"/>
    <lineage>
        <taxon>Bacteria</taxon>
        <taxon>Pseudomonadati</taxon>
        <taxon>Pseudomonadota</taxon>
        <taxon>Gammaproteobacteria</taxon>
        <taxon>Aeromonadales</taxon>
        <taxon>Aeromonadaceae</taxon>
        <taxon>Aeromonas</taxon>
    </lineage>
</organism>
<dbReference type="Pfam" id="PF01523">
    <property type="entry name" value="PmbA_TldD_1st"/>
    <property type="match status" value="1"/>
</dbReference>
<comment type="similarity">
    <text evidence="1">Belongs to the peptidase U62 family.</text>
</comment>
<dbReference type="KEGG" id="asr:WL1483_4239"/>
<name>A0A0S2SPI4_9GAMM</name>
<dbReference type="InterPro" id="IPR047657">
    <property type="entry name" value="PmbA"/>
</dbReference>
<dbReference type="InterPro" id="IPR036059">
    <property type="entry name" value="TldD/PmbA_sf"/>
</dbReference>
<evidence type="ECO:0000259" key="3">
    <source>
        <dbReference type="Pfam" id="PF19289"/>
    </source>
</evidence>
<dbReference type="GO" id="GO:0008237">
    <property type="term" value="F:metallopeptidase activity"/>
    <property type="evidence" value="ECO:0007669"/>
    <property type="project" value="InterPro"/>
</dbReference>
<dbReference type="RefSeq" id="WP_060583958.1">
    <property type="nucleotide sequence ID" value="NZ_CP013067.1"/>
</dbReference>
<protein>
    <submittedName>
        <fullName evidence="5">PmbA protein</fullName>
    </submittedName>
</protein>
<dbReference type="PANTHER" id="PTHR43421:SF1">
    <property type="entry name" value="METALLOPROTEASE PMBA"/>
    <property type="match status" value="1"/>
</dbReference>
<dbReference type="Gene3D" id="3.30.2290.10">
    <property type="entry name" value="PmbA/TldD superfamily"/>
    <property type="match status" value="1"/>
</dbReference>
<sequence length="444" mass="47692">MSEMKQRLERLLGKVADLGAEADLIASQDRSFSLKADKGELSEYKVTGSQQIGIRLIKDGRVGIAYSEALDEPELDAMVQDALDASRFAKADPDQRITVAGSRLETRDPTILQPDETPVDDKIALALRLEGEMLRREGVKGAPYNAYYEGSSELWLANSLGTLCHHREASVGCYTTALIELGGRQSMYYRGQSERRFADLAVDGLIETIYGTALGLLEGEAVPTGHYSVVFSTNAFSELLGCFGAALSGKWAMQGINPWRDKLGQSVASPLLTLESRAHMAGGMKIRAFDGEGAATSDLLLIGEGELKTLLHNSATARHFGVTPNGCAARGPRSSLDVAPRHLVFGLGPHDEPQVASGRYLELVKLDGLHSGADAVSGDFSFGASGFLCQDGERIQPVRGITVAGNFYRLLREVEAVGNRLHHDDGKGLYAPLIRFGGLAVAGK</sequence>
<evidence type="ECO:0000259" key="4">
    <source>
        <dbReference type="Pfam" id="PF19290"/>
    </source>
</evidence>
<feature type="domain" description="Metalloprotease TldD/E C-terminal" evidence="3">
    <location>
        <begin position="224"/>
        <end position="443"/>
    </location>
</feature>
<dbReference type="GO" id="GO:0005829">
    <property type="term" value="C:cytosol"/>
    <property type="evidence" value="ECO:0007669"/>
    <property type="project" value="TreeGrafter"/>
</dbReference>
<dbReference type="InterPro" id="IPR045569">
    <property type="entry name" value="Metalloprtase-TldD/E_C"/>
</dbReference>
<feature type="domain" description="Metalloprotease TldD/E central" evidence="4">
    <location>
        <begin position="114"/>
        <end position="209"/>
    </location>
</feature>